<protein>
    <submittedName>
        <fullName evidence="1">Uncharacterized protein</fullName>
    </submittedName>
</protein>
<dbReference type="Proteomes" id="UP001221757">
    <property type="component" value="Unassembled WGS sequence"/>
</dbReference>
<evidence type="ECO:0000313" key="2">
    <source>
        <dbReference type="Proteomes" id="UP001221757"/>
    </source>
</evidence>
<organism evidence="1 2">
    <name type="scientific">Mycena rosella</name>
    <name type="common">Pink bonnet</name>
    <name type="synonym">Agaricus rosellus</name>
    <dbReference type="NCBI Taxonomy" id="1033263"/>
    <lineage>
        <taxon>Eukaryota</taxon>
        <taxon>Fungi</taxon>
        <taxon>Dikarya</taxon>
        <taxon>Basidiomycota</taxon>
        <taxon>Agaricomycotina</taxon>
        <taxon>Agaricomycetes</taxon>
        <taxon>Agaricomycetidae</taxon>
        <taxon>Agaricales</taxon>
        <taxon>Marasmiineae</taxon>
        <taxon>Mycenaceae</taxon>
        <taxon>Mycena</taxon>
    </lineage>
</organism>
<dbReference type="EMBL" id="JARKIE010000050">
    <property type="protein sequence ID" value="KAJ7692738.1"/>
    <property type="molecule type" value="Genomic_DNA"/>
</dbReference>
<gene>
    <name evidence="1" type="ORF">B0H17DRAFT_933797</name>
</gene>
<dbReference type="AlphaFoldDB" id="A0AAD7GFP9"/>
<name>A0AAD7GFP9_MYCRO</name>
<evidence type="ECO:0000313" key="1">
    <source>
        <dbReference type="EMBL" id="KAJ7692738.1"/>
    </source>
</evidence>
<proteinExistence type="predicted"/>
<reference evidence="1" key="1">
    <citation type="submission" date="2023-03" db="EMBL/GenBank/DDBJ databases">
        <title>Massive genome expansion in bonnet fungi (Mycena s.s.) driven by repeated elements and novel gene families across ecological guilds.</title>
        <authorList>
            <consortium name="Lawrence Berkeley National Laboratory"/>
            <person name="Harder C.B."/>
            <person name="Miyauchi S."/>
            <person name="Viragh M."/>
            <person name="Kuo A."/>
            <person name="Thoen E."/>
            <person name="Andreopoulos B."/>
            <person name="Lu D."/>
            <person name="Skrede I."/>
            <person name="Drula E."/>
            <person name="Henrissat B."/>
            <person name="Morin E."/>
            <person name="Kohler A."/>
            <person name="Barry K."/>
            <person name="LaButti K."/>
            <person name="Morin E."/>
            <person name="Salamov A."/>
            <person name="Lipzen A."/>
            <person name="Mereny Z."/>
            <person name="Hegedus B."/>
            <person name="Baldrian P."/>
            <person name="Stursova M."/>
            <person name="Weitz H."/>
            <person name="Taylor A."/>
            <person name="Grigoriev I.V."/>
            <person name="Nagy L.G."/>
            <person name="Martin F."/>
            <person name="Kauserud H."/>
        </authorList>
    </citation>
    <scope>NUCLEOTIDE SEQUENCE</scope>
    <source>
        <strain evidence="1">CBHHK067</strain>
    </source>
</reference>
<keyword evidence="2" id="KW-1185">Reference proteome</keyword>
<comment type="caution">
    <text evidence="1">The sequence shown here is derived from an EMBL/GenBank/DDBJ whole genome shotgun (WGS) entry which is preliminary data.</text>
</comment>
<sequence>MDNDAPQVAGDVYEHLFKTSPPNHTQAAEALHMEITRLQEQSDRKKSFLDWVPFIYVGA</sequence>
<accession>A0AAD7GFP9</accession>